<dbReference type="Gene3D" id="1.20.58.80">
    <property type="entry name" value="Phosphotransferase system, lactose/cellobiose-type IIA subunit"/>
    <property type="match status" value="1"/>
</dbReference>
<dbReference type="GO" id="GO:0016740">
    <property type="term" value="F:transferase activity"/>
    <property type="evidence" value="ECO:0007669"/>
    <property type="project" value="UniProtKB-KW"/>
</dbReference>
<dbReference type="Pfam" id="PF02255">
    <property type="entry name" value="PTS_IIA"/>
    <property type="match status" value="1"/>
</dbReference>
<sequence length="107" mass="11610">MNQEQLEAVMGLIIHSGNAKSDAMEAITAAKEGNFEQADQQVKQAEEAIVEAHHAQTSMLTNEAQGNAAEITLLTIHSQDHLMTAIAFCDLTKEIIELHKRVASAIT</sequence>
<feature type="modified residue" description="Phosphohistidine; by HPr" evidence="7">
    <location>
        <position position="77"/>
    </location>
</feature>
<evidence type="ECO:0000256" key="3">
    <source>
        <dbReference type="ARBA" id="ARBA00022679"/>
    </source>
</evidence>
<evidence type="ECO:0000313" key="10">
    <source>
        <dbReference type="Proteomes" id="UP000286288"/>
    </source>
</evidence>
<evidence type="ECO:0000256" key="8">
    <source>
        <dbReference type="SAM" id="Coils"/>
    </source>
</evidence>
<evidence type="ECO:0000313" key="9">
    <source>
        <dbReference type="EMBL" id="RHK07285.1"/>
    </source>
</evidence>
<protein>
    <submittedName>
        <fullName evidence="9">PTS lactose/cellobiose transporter subunit IIA</fullName>
    </submittedName>
</protein>
<comment type="caution">
    <text evidence="9">The sequence shown here is derived from an EMBL/GenBank/DDBJ whole genome shotgun (WGS) entry which is preliminary data.</text>
</comment>
<dbReference type="GO" id="GO:0046872">
    <property type="term" value="F:metal ion binding"/>
    <property type="evidence" value="ECO:0007669"/>
    <property type="project" value="UniProtKB-KW"/>
</dbReference>
<dbReference type="Proteomes" id="UP000286288">
    <property type="component" value="Unassembled WGS sequence"/>
</dbReference>
<dbReference type="InterPro" id="IPR003188">
    <property type="entry name" value="PTS_IIA_lac/cel"/>
</dbReference>
<organism evidence="9 10">
    <name type="scientific">Enterococcus casseliflavus</name>
    <name type="common">Enterococcus flavescens</name>
    <dbReference type="NCBI Taxonomy" id="37734"/>
    <lineage>
        <taxon>Bacteria</taxon>
        <taxon>Bacillati</taxon>
        <taxon>Bacillota</taxon>
        <taxon>Bacilli</taxon>
        <taxon>Lactobacillales</taxon>
        <taxon>Enterococcaceae</taxon>
        <taxon>Enterococcus</taxon>
    </lineage>
</organism>
<evidence type="ECO:0000256" key="1">
    <source>
        <dbReference type="ARBA" id="ARBA00022448"/>
    </source>
</evidence>
<dbReference type="CDD" id="cd00215">
    <property type="entry name" value="PTS_IIA_lac"/>
    <property type="match status" value="1"/>
</dbReference>
<dbReference type="PROSITE" id="PS51095">
    <property type="entry name" value="PTS_EIIA_TYPE_3"/>
    <property type="match status" value="1"/>
</dbReference>
<evidence type="ECO:0000256" key="4">
    <source>
        <dbReference type="ARBA" id="ARBA00022683"/>
    </source>
</evidence>
<keyword evidence="1" id="KW-0813">Transport</keyword>
<name>A0A415EVE8_ENTCA</name>
<keyword evidence="6" id="KW-0479">Metal-binding</keyword>
<feature type="coiled-coil region" evidence="8">
    <location>
        <begin position="28"/>
        <end position="55"/>
    </location>
</feature>
<dbReference type="EMBL" id="QRMZ01000005">
    <property type="protein sequence ID" value="RHK07285.1"/>
    <property type="molecule type" value="Genomic_DNA"/>
</dbReference>
<dbReference type="AlphaFoldDB" id="A0A415EVE8"/>
<reference evidence="9 10" key="1">
    <citation type="submission" date="2018-08" db="EMBL/GenBank/DDBJ databases">
        <title>A genome reference for cultivated species of the human gut microbiota.</title>
        <authorList>
            <person name="Zou Y."/>
            <person name="Xue W."/>
            <person name="Luo G."/>
        </authorList>
    </citation>
    <scope>NUCLEOTIDE SEQUENCE [LARGE SCALE GENOMIC DNA]</scope>
    <source>
        <strain evidence="9 10">AF48-16</strain>
    </source>
</reference>
<dbReference type="InterPro" id="IPR036542">
    <property type="entry name" value="PTS_IIA_lac/cel_sf"/>
</dbReference>
<feature type="active site" description="Tele-phosphohistidine intermediate" evidence="5">
    <location>
        <position position="77"/>
    </location>
</feature>
<evidence type="ECO:0000256" key="7">
    <source>
        <dbReference type="PROSITE-ProRule" id="PRU00418"/>
    </source>
</evidence>
<evidence type="ECO:0000256" key="2">
    <source>
        <dbReference type="ARBA" id="ARBA00022597"/>
    </source>
</evidence>
<dbReference type="PANTHER" id="PTHR34382">
    <property type="entry name" value="PTS SYSTEM N,N'-DIACETYLCHITOBIOSE-SPECIFIC EIIA COMPONENT"/>
    <property type="match status" value="1"/>
</dbReference>
<dbReference type="RefSeq" id="WP_151195420.1">
    <property type="nucleotide sequence ID" value="NZ_JAQLBP010000020.1"/>
</dbReference>
<keyword evidence="3" id="KW-0808">Transferase</keyword>
<keyword evidence="6" id="KW-0460">Magnesium</keyword>
<comment type="cofactor">
    <cofactor evidence="6">
        <name>Mg(2+)</name>
        <dbReference type="ChEBI" id="CHEBI:18420"/>
    </cofactor>
    <text evidence="6">Binds 1 Mg(2+) ion per trimer.</text>
</comment>
<dbReference type="PIRSF" id="PIRSF000699">
    <property type="entry name" value="PTS_IILac_III"/>
    <property type="match status" value="1"/>
</dbReference>
<proteinExistence type="predicted"/>
<accession>A0A415EVE8</accession>
<evidence type="ECO:0000256" key="6">
    <source>
        <dbReference type="PIRSR" id="PIRSR000699-2"/>
    </source>
</evidence>
<gene>
    <name evidence="9" type="ORF">DW084_05355</name>
</gene>
<dbReference type="GO" id="GO:0009401">
    <property type="term" value="P:phosphoenolpyruvate-dependent sugar phosphotransferase system"/>
    <property type="evidence" value="ECO:0007669"/>
    <property type="project" value="UniProtKB-KW"/>
</dbReference>
<keyword evidence="2" id="KW-0762">Sugar transport</keyword>
<feature type="binding site" evidence="6">
    <location>
        <position position="80"/>
    </location>
    <ligand>
        <name>Mg(2+)</name>
        <dbReference type="ChEBI" id="CHEBI:18420"/>
        <note>ligand shared between all trimeric partners</note>
    </ligand>
</feature>
<dbReference type="PANTHER" id="PTHR34382:SF7">
    <property type="entry name" value="PTS SYSTEM N,N'-DIACETYLCHITOBIOSE-SPECIFIC EIIA COMPONENT"/>
    <property type="match status" value="1"/>
</dbReference>
<keyword evidence="4" id="KW-0598">Phosphotransferase system</keyword>
<dbReference type="SUPFAM" id="SSF46973">
    <property type="entry name" value="Enzyme IIa from lactose specific PTS, IIa-lac"/>
    <property type="match status" value="1"/>
</dbReference>
<evidence type="ECO:0000256" key="5">
    <source>
        <dbReference type="PIRSR" id="PIRSR000699-1"/>
    </source>
</evidence>
<keyword evidence="8" id="KW-0175">Coiled coil</keyword>